<gene>
    <name evidence="1" type="ORF">HPB50_008124</name>
</gene>
<evidence type="ECO:0000313" key="2">
    <source>
        <dbReference type="Proteomes" id="UP000821845"/>
    </source>
</evidence>
<protein>
    <submittedName>
        <fullName evidence="1">Uncharacterized protein</fullName>
    </submittedName>
</protein>
<reference evidence="1" key="1">
    <citation type="submission" date="2020-05" db="EMBL/GenBank/DDBJ databases">
        <title>Large-scale comparative analyses of tick genomes elucidate their genetic diversity and vector capacities.</title>
        <authorList>
            <person name="Jia N."/>
            <person name="Wang J."/>
            <person name="Shi W."/>
            <person name="Du L."/>
            <person name="Sun Y."/>
            <person name="Zhan W."/>
            <person name="Jiang J."/>
            <person name="Wang Q."/>
            <person name="Zhang B."/>
            <person name="Ji P."/>
            <person name="Sakyi L.B."/>
            <person name="Cui X."/>
            <person name="Yuan T."/>
            <person name="Jiang B."/>
            <person name="Yang W."/>
            <person name="Lam T.T.-Y."/>
            <person name="Chang Q."/>
            <person name="Ding S."/>
            <person name="Wang X."/>
            <person name="Zhu J."/>
            <person name="Ruan X."/>
            <person name="Zhao L."/>
            <person name="Wei J."/>
            <person name="Que T."/>
            <person name="Du C."/>
            <person name="Cheng J."/>
            <person name="Dai P."/>
            <person name="Han X."/>
            <person name="Huang E."/>
            <person name="Gao Y."/>
            <person name="Liu J."/>
            <person name="Shao H."/>
            <person name="Ye R."/>
            <person name="Li L."/>
            <person name="Wei W."/>
            <person name="Wang X."/>
            <person name="Wang C."/>
            <person name="Yang T."/>
            <person name="Huo Q."/>
            <person name="Li W."/>
            <person name="Guo W."/>
            <person name="Chen H."/>
            <person name="Zhou L."/>
            <person name="Ni X."/>
            <person name="Tian J."/>
            <person name="Zhou Y."/>
            <person name="Sheng Y."/>
            <person name="Liu T."/>
            <person name="Pan Y."/>
            <person name="Xia L."/>
            <person name="Li J."/>
            <person name="Zhao F."/>
            <person name="Cao W."/>
        </authorList>
    </citation>
    <scope>NUCLEOTIDE SEQUENCE</scope>
    <source>
        <strain evidence="1">Hyas-2018</strain>
    </source>
</reference>
<accession>A0ACB7TGI6</accession>
<dbReference type="Proteomes" id="UP000821845">
    <property type="component" value="Chromosome 1"/>
</dbReference>
<proteinExistence type="predicted"/>
<dbReference type="EMBL" id="CM023481">
    <property type="protein sequence ID" value="KAH6945371.1"/>
    <property type="molecule type" value="Genomic_DNA"/>
</dbReference>
<evidence type="ECO:0000313" key="1">
    <source>
        <dbReference type="EMBL" id="KAH6945371.1"/>
    </source>
</evidence>
<organism evidence="1 2">
    <name type="scientific">Hyalomma asiaticum</name>
    <name type="common">Tick</name>
    <dbReference type="NCBI Taxonomy" id="266040"/>
    <lineage>
        <taxon>Eukaryota</taxon>
        <taxon>Metazoa</taxon>
        <taxon>Ecdysozoa</taxon>
        <taxon>Arthropoda</taxon>
        <taxon>Chelicerata</taxon>
        <taxon>Arachnida</taxon>
        <taxon>Acari</taxon>
        <taxon>Parasitiformes</taxon>
        <taxon>Ixodida</taxon>
        <taxon>Ixodoidea</taxon>
        <taxon>Ixodidae</taxon>
        <taxon>Hyalomminae</taxon>
        <taxon>Hyalomma</taxon>
    </lineage>
</organism>
<comment type="caution">
    <text evidence="1">The sequence shown here is derived from an EMBL/GenBank/DDBJ whole genome shotgun (WGS) entry which is preliminary data.</text>
</comment>
<name>A0ACB7TGI6_HYAAI</name>
<sequence>MRVLGMHLQEMGSASVALCKLERTVRSITGLIRRIARSKEGITEADTLRLVRAFVISRVTYALPFQATRRTETDQVDKLIRIACMAALGILESTIVRGGAPSRPRAD</sequence>
<keyword evidence="2" id="KW-1185">Reference proteome</keyword>